<reference evidence="1" key="1">
    <citation type="submission" date="2012-02" db="EMBL/GenBank/DDBJ databases">
        <title>The complete genome of Solitalea canadensis DSM 3403.</title>
        <authorList>
            <consortium name="US DOE Joint Genome Institute (JGI-PGF)"/>
            <person name="Lucas S."/>
            <person name="Copeland A."/>
            <person name="Lapidus A."/>
            <person name="Glavina del Rio T."/>
            <person name="Dalin E."/>
            <person name="Tice H."/>
            <person name="Bruce D."/>
            <person name="Goodwin L."/>
            <person name="Pitluck S."/>
            <person name="Peters L."/>
            <person name="Ovchinnikova G."/>
            <person name="Lu M."/>
            <person name="Kyrpides N."/>
            <person name="Mavromatis K."/>
            <person name="Ivanova N."/>
            <person name="Brettin T."/>
            <person name="Detter J.C."/>
            <person name="Han C."/>
            <person name="Larimer F."/>
            <person name="Land M."/>
            <person name="Hauser L."/>
            <person name="Markowitz V."/>
            <person name="Cheng J.-F."/>
            <person name="Hugenholtz P."/>
            <person name="Woyke T."/>
            <person name="Wu D."/>
            <person name="Spring S."/>
            <person name="Schroeder M."/>
            <person name="Kopitz M."/>
            <person name="Brambilla E."/>
            <person name="Klenk H.-P."/>
            <person name="Eisen J.A."/>
        </authorList>
    </citation>
    <scope>NUCLEOTIDE SEQUENCE</scope>
    <source>
        <strain evidence="1">DSM 3403</strain>
    </source>
</reference>
<keyword evidence="2" id="KW-1185">Reference proteome</keyword>
<evidence type="ECO:0000313" key="2">
    <source>
        <dbReference type="Proteomes" id="UP000007590"/>
    </source>
</evidence>
<dbReference type="KEGG" id="scn:Solca_1027"/>
<organism evidence="1 2">
    <name type="scientific">Solitalea canadensis (strain ATCC 29591 / DSM 3403 / JCM 21819 / LMG 8368 / NBRC 15130 / NCIMB 12057 / USAM 9D)</name>
    <name type="common">Flexibacter canadensis</name>
    <dbReference type="NCBI Taxonomy" id="929556"/>
    <lineage>
        <taxon>Bacteria</taxon>
        <taxon>Pseudomonadati</taxon>
        <taxon>Bacteroidota</taxon>
        <taxon>Sphingobacteriia</taxon>
        <taxon>Sphingobacteriales</taxon>
        <taxon>Sphingobacteriaceae</taxon>
        <taxon>Solitalea</taxon>
    </lineage>
</organism>
<dbReference type="PROSITE" id="PS51257">
    <property type="entry name" value="PROKAR_LIPOPROTEIN"/>
    <property type="match status" value="1"/>
</dbReference>
<sequence length="244" mass="28532">MVNMKLKLFYFTFVITLFACKNEKNKSNKMLCEYYPNGNIKALMKYDEDKKVGYVNDYYEDGQIEDSISIVNNLPNGYSYRYRRDGKIETIRFIRNDRKYASVFHFDKNQKVDYYGFHGLKGQLLYGVEYDSSMNVKSEMGKLAPDCNTVDTVFAKGTSFLFHILIPTPPHMAIKLEVKKVDMLNNQLTLESHTVKEGSGDIMLKLDSLGYYKWIFVTYFNDTVGYKKNDTTFRTTMTFNPKIR</sequence>
<dbReference type="Proteomes" id="UP000007590">
    <property type="component" value="Chromosome"/>
</dbReference>
<accession>H8KV77</accession>
<dbReference type="Gene3D" id="3.90.930.1">
    <property type="match status" value="1"/>
</dbReference>
<dbReference type="SUPFAM" id="SSF82185">
    <property type="entry name" value="Histone H3 K4-specific methyltransferase SET7/9 N-terminal domain"/>
    <property type="match status" value="1"/>
</dbReference>
<evidence type="ECO:0000313" key="1">
    <source>
        <dbReference type="EMBL" id="AFD06135.1"/>
    </source>
</evidence>
<dbReference type="eggNOG" id="COG2849">
    <property type="taxonomic scope" value="Bacteria"/>
</dbReference>
<gene>
    <name evidence="1" type="ordered locus">Solca_1027</name>
</gene>
<dbReference type="AlphaFoldDB" id="H8KV77"/>
<protein>
    <recommendedName>
        <fullName evidence="3">MORN repeat protein</fullName>
    </recommendedName>
</protein>
<dbReference type="HOGENOM" id="CLU_1137439_0_0_10"/>
<evidence type="ECO:0008006" key="3">
    <source>
        <dbReference type="Google" id="ProtNLM"/>
    </source>
</evidence>
<name>H8KV77_SOLCM</name>
<dbReference type="EMBL" id="CP003349">
    <property type="protein sequence ID" value="AFD06135.1"/>
    <property type="molecule type" value="Genomic_DNA"/>
</dbReference>
<proteinExistence type="predicted"/>
<dbReference type="STRING" id="929556.Solca_1027"/>